<proteinExistence type="predicted"/>
<dbReference type="InterPro" id="IPR014982">
    <property type="entry name" value="GSCFA"/>
</dbReference>
<dbReference type="InterPro" id="IPR036514">
    <property type="entry name" value="SGNH_hydro_sf"/>
</dbReference>
<dbReference type="Gene3D" id="3.40.50.1110">
    <property type="entry name" value="SGNH hydrolase"/>
    <property type="match status" value="1"/>
</dbReference>
<dbReference type="Proteomes" id="UP001628220">
    <property type="component" value="Unassembled WGS sequence"/>
</dbReference>
<name>A0ABQ0E387_9PORP</name>
<keyword evidence="3" id="KW-1185">Reference proteome</keyword>
<dbReference type="SUPFAM" id="SSF52266">
    <property type="entry name" value="SGNH hydrolase"/>
    <property type="match status" value="1"/>
</dbReference>
<feature type="domain" description="GSCFA" evidence="1">
    <location>
        <begin position="1"/>
        <end position="235"/>
    </location>
</feature>
<dbReference type="EMBL" id="BAAFSF010000004">
    <property type="protein sequence ID" value="GAB1252199.1"/>
    <property type="molecule type" value="Genomic_DNA"/>
</dbReference>
<gene>
    <name evidence="2" type="ORF">Tsumi_13050</name>
</gene>
<reference evidence="2 3" key="1">
    <citation type="journal article" date="2025" name="Int. J. Syst. Evol. Microbiol.">
        <title>Desulfovibrio falkowii sp. nov., Porphyromonas miyakawae sp. nov., Mediterraneibacter flintii sp. nov. and Owariibacterium komagatae gen. nov., sp. nov., isolated from human faeces.</title>
        <authorList>
            <person name="Hamaguchi T."/>
            <person name="Ohara M."/>
            <person name="Hisatomi A."/>
            <person name="Sekiguchi K."/>
            <person name="Takeda J.I."/>
            <person name="Ueyama J."/>
            <person name="Ito M."/>
            <person name="Nishiwaki H."/>
            <person name="Ogi T."/>
            <person name="Hirayama M."/>
            <person name="Ohkuma M."/>
            <person name="Sakamoto M."/>
            <person name="Ohno K."/>
        </authorList>
    </citation>
    <scope>NUCLEOTIDE SEQUENCE [LARGE SCALE GENOMIC DNA]</scope>
    <source>
        <strain evidence="2 3">13CB11C</strain>
    </source>
</reference>
<evidence type="ECO:0000313" key="3">
    <source>
        <dbReference type="Proteomes" id="UP001628220"/>
    </source>
</evidence>
<evidence type="ECO:0000259" key="1">
    <source>
        <dbReference type="Pfam" id="PF08885"/>
    </source>
</evidence>
<evidence type="ECO:0000313" key="2">
    <source>
        <dbReference type="EMBL" id="GAB1252199.1"/>
    </source>
</evidence>
<protein>
    <submittedName>
        <fullName evidence="2">GSCFA domain-containing protein</fullName>
    </submittedName>
</protein>
<comment type="caution">
    <text evidence="2">The sequence shown here is derived from an EMBL/GenBank/DDBJ whole genome shotgun (WGS) entry which is preliminary data.</text>
</comment>
<sequence>MSLGSCFSDAMAHKLYSLGFSILVNPYGTLYNPLSIARALDDIASPERFYTADDLLYTDGRWVSLMHHSSLSDVRQELLLDRLNDALQEARSCLADAHWLVLTFGSSYYYQWKESGAVVANCHRIPADQFIRRLASVEEMYNALTPVLDKLLAMNPTLQVLLSISPIRYMAYGAAGNASSKARLVLLRELLEERYGERLLYFPAYEIVLDELRDYRFYAEDMVHPSEVAIQILFERLMSGWLDPKDYTALQKAEAFQRLVLHRPKDKALHLARINEAADRLSRDYPQIAVEQIMEI</sequence>
<accession>A0ABQ0E387</accession>
<organism evidence="2 3">
    <name type="scientific">Porphyromonas miyakawae</name>
    <dbReference type="NCBI Taxonomy" id="3137470"/>
    <lineage>
        <taxon>Bacteria</taxon>
        <taxon>Pseudomonadati</taxon>
        <taxon>Bacteroidota</taxon>
        <taxon>Bacteroidia</taxon>
        <taxon>Bacteroidales</taxon>
        <taxon>Porphyromonadaceae</taxon>
        <taxon>Porphyromonas</taxon>
    </lineage>
</organism>
<dbReference type="Pfam" id="PF08885">
    <property type="entry name" value="GSCFA"/>
    <property type="match status" value="1"/>
</dbReference>